<evidence type="ECO:0000256" key="1">
    <source>
        <dbReference type="SAM" id="MobiDB-lite"/>
    </source>
</evidence>
<proteinExistence type="predicted"/>
<protein>
    <submittedName>
        <fullName evidence="2">Uncharacterized protein</fullName>
    </submittedName>
</protein>
<feature type="region of interest" description="Disordered" evidence="1">
    <location>
        <begin position="1"/>
        <end position="77"/>
    </location>
</feature>
<dbReference type="EMBL" id="QUZM01000009">
    <property type="protein sequence ID" value="RFF40698.1"/>
    <property type="molecule type" value="Genomic_DNA"/>
</dbReference>
<evidence type="ECO:0000313" key="2">
    <source>
        <dbReference type="EMBL" id="RFF40698.1"/>
    </source>
</evidence>
<evidence type="ECO:0000313" key="3">
    <source>
        <dbReference type="Proteomes" id="UP000259570"/>
    </source>
</evidence>
<reference evidence="2 3" key="1">
    <citation type="submission" date="2018-08" db="EMBL/GenBank/DDBJ databases">
        <title>Genome sequencing of X. nasturtii WHRI 8984.</title>
        <authorList>
            <person name="Studholme D.J."/>
            <person name="Mchugh J."/>
            <person name="Vicente J."/>
        </authorList>
    </citation>
    <scope>NUCLEOTIDE SEQUENCE [LARGE SCALE GENOMIC DNA]</scope>
    <source>
        <strain evidence="2 3">WHRI 8984</strain>
    </source>
</reference>
<dbReference type="AlphaFoldDB" id="A0A3E1KPK8"/>
<organism evidence="2 3">
    <name type="scientific">Xanthomonas nasturtii</name>
    <dbReference type="NCBI Taxonomy" id="1843581"/>
    <lineage>
        <taxon>Bacteria</taxon>
        <taxon>Pseudomonadati</taxon>
        <taxon>Pseudomonadota</taxon>
        <taxon>Gammaproteobacteria</taxon>
        <taxon>Lysobacterales</taxon>
        <taxon>Lysobacteraceae</taxon>
        <taxon>Xanthomonas</taxon>
    </lineage>
</organism>
<name>A0A3E1KPK8_9XANT</name>
<dbReference type="Proteomes" id="UP000259570">
    <property type="component" value="Unassembled WGS sequence"/>
</dbReference>
<sequence length="77" mass="8078">MPQHRGHSVADALKGTPSAQLRRSSARRGAPGDQAERVGQCRWGQRQIRAASAHRSLPATSKAAQYGSGSARGEANG</sequence>
<dbReference type="STRING" id="1843581.A7D16_15565"/>
<accession>A0A3E1KPK8</accession>
<gene>
    <name evidence="2" type="ORF">DZD52_06890</name>
</gene>
<comment type="caution">
    <text evidence="2">The sequence shown here is derived from an EMBL/GenBank/DDBJ whole genome shotgun (WGS) entry which is preliminary data.</text>
</comment>